<dbReference type="EMBL" id="BMAO01029785">
    <property type="protein sequence ID" value="GFR33964.1"/>
    <property type="molecule type" value="Genomic_DNA"/>
</dbReference>
<feature type="domain" description="TIR" evidence="1">
    <location>
        <begin position="221"/>
        <end position="369"/>
    </location>
</feature>
<dbReference type="InterPro" id="IPR035897">
    <property type="entry name" value="Toll_tir_struct_dom_sf"/>
</dbReference>
<name>A0A8X6J270_TRICU</name>
<evidence type="ECO:0000259" key="1">
    <source>
        <dbReference type="PROSITE" id="PS50104"/>
    </source>
</evidence>
<dbReference type="PANTHER" id="PTHR47508">
    <property type="entry name" value="SAM DOMAIN-CONTAINING PROTEIN-RELATED"/>
    <property type="match status" value="1"/>
</dbReference>
<evidence type="ECO:0000313" key="2">
    <source>
        <dbReference type="EMBL" id="GFR33964.1"/>
    </source>
</evidence>
<dbReference type="Proteomes" id="UP000887116">
    <property type="component" value="Unassembled WGS sequence"/>
</dbReference>
<dbReference type="Pfam" id="PF13676">
    <property type="entry name" value="TIR_2"/>
    <property type="match status" value="1"/>
</dbReference>
<dbReference type="InterPro" id="IPR000157">
    <property type="entry name" value="TIR_dom"/>
</dbReference>
<dbReference type="SUPFAM" id="SSF52200">
    <property type="entry name" value="Toll/Interleukin receptor TIR domain"/>
    <property type="match status" value="1"/>
</dbReference>
<organism evidence="2 3">
    <name type="scientific">Trichonephila clavata</name>
    <name type="common">Joro spider</name>
    <name type="synonym">Nephila clavata</name>
    <dbReference type="NCBI Taxonomy" id="2740835"/>
    <lineage>
        <taxon>Eukaryota</taxon>
        <taxon>Metazoa</taxon>
        <taxon>Ecdysozoa</taxon>
        <taxon>Arthropoda</taxon>
        <taxon>Chelicerata</taxon>
        <taxon>Arachnida</taxon>
        <taxon>Araneae</taxon>
        <taxon>Araneomorphae</taxon>
        <taxon>Entelegynae</taxon>
        <taxon>Araneoidea</taxon>
        <taxon>Nephilidae</taxon>
        <taxon>Trichonephila</taxon>
    </lineage>
</organism>
<dbReference type="PANTHER" id="PTHR47508:SF1">
    <property type="entry name" value="NON-SPECIFIC SERINE_THREONINE PROTEIN KINASE"/>
    <property type="match status" value="1"/>
</dbReference>
<dbReference type="OrthoDB" id="10062307at2759"/>
<dbReference type="PROSITE" id="PS50104">
    <property type="entry name" value="TIR"/>
    <property type="match status" value="1"/>
</dbReference>
<dbReference type="Gene3D" id="3.40.50.10140">
    <property type="entry name" value="Toll/interleukin-1 receptor homology (TIR) domain"/>
    <property type="match status" value="1"/>
</dbReference>
<keyword evidence="3" id="KW-1185">Reference proteome</keyword>
<gene>
    <name evidence="2" type="primary">AVEN_143790_1</name>
    <name evidence="2" type="ORF">TNCT_255341</name>
</gene>
<dbReference type="GO" id="GO:0007165">
    <property type="term" value="P:signal transduction"/>
    <property type="evidence" value="ECO:0007669"/>
    <property type="project" value="InterPro"/>
</dbReference>
<dbReference type="AlphaFoldDB" id="A0A8X6J270"/>
<sequence length="840" mass="95545">MNIDECPDLIGIRLKSDNFVFSNDSRTQNEGVIIGSITHCSITLTCNELRKLLYSKVPSLPPEFQFLSKNGWPIEQTEEENVEISHLLQSGIVTIRKYFDFILMDSPSLGIKWKDEKPVGFIFVNYNTYLSDVRIKILEHLGDKFQESDFEFLVKNEWPVSRAQESQLTLWDICNENFCVINKLSTERKSVNPKHVNHRKRPLRLINKFSANKPFLKENSNPNSILISYVHCEASMHARNLKDELQNMGFDSVFLDIDDIPPGQDWQEIINTALNNCTAFVALVTPRYGETKWTNREAKLADAREKHIIPVSFLDTWPPDQLAIQFLTLQYIPWKTPDEIDNGKGLSTDITSWDQRCVHRVAKEIKKICMEQDVSTPDSLSLLDPKPYLQNGSVPFYSPKNSQEIKTEIVISAHSEQRYFAEKLMKVLQEKNYDVWSSVDITEICGDIDFLCDDSHSQSPVFDSYSHDKAYANASLSNKAKHSYSSCSGFTNGSALGRCSDYENLKAMKVNFRKKAKEASFVIVVMSEEYNKSQICMQQAYFCEQRVDVIVIKYGEFQINNIVLNFFPEQDMLKISAAEDGNNSFSSVTEEIIKTLQEGKIRKYYKDHIQKMVEELSAKLKIEENNACVYVIGGTSGVSKNAQQFCIHLGAELAKLPGLNLVTEGFFGAGDLVGRNFCEEKEIRAKGQRHSIYHVIPYKDHNIINNKARQRDDGSFEKIPYGQTLFFGNSISERDDIVSSTFKICLLIEGGERSACLAEKFLWNDCIVIPVIFNNRAIASKRCLTASLSKVPSGVSPSDWSILNDFETPDALAKTVRKIVSQLLRKVFAKDVSSVSKVKY</sequence>
<reference evidence="2" key="1">
    <citation type="submission" date="2020-07" db="EMBL/GenBank/DDBJ databases">
        <title>Multicomponent nature underlies the extraordinary mechanical properties of spider dragline silk.</title>
        <authorList>
            <person name="Kono N."/>
            <person name="Nakamura H."/>
            <person name="Mori M."/>
            <person name="Yoshida Y."/>
            <person name="Ohtoshi R."/>
            <person name="Malay A.D."/>
            <person name="Moran D.A.P."/>
            <person name="Tomita M."/>
            <person name="Numata K."/>
            <person name="Arakawa K."/>
        </authorList>
    </citation>
    <scope>NUCLEOTIDE SEQUENCE</scope>
</reference>
<protein>
    <submittedName>
        <fullName evidence="2">TIR domain-containing protein</fullName>
    </submittedName>
</protein>
<proteinExistence type="predicted"/>
<evidence type="ECO:0000313" key="3">
    <source>
        <dbReference type="Proteomes" id="UP000887116"/>
    </source>
</evidence>
<accession>A0A8X6J270</accession>
<comment type="caution">
    <text evidence="2">The sequence shown here is derived from an EMBL/GenBank/DDBJ whole genome shotgun (WGS) entry which is preliminary data.</text>
</comment>